<dbReference type="NCBIfam" id="TIGR00756">
    <property type="entry name" value="PPR"/>
    <property type="match status" value="5"/>
</dbReference>
<dbReference type="Pfam" id="PF01535">
    <property type="entry name" value="PPR"/>
    <property type="match status" value="2"/>
</dbReference>
<dbReference type="GO" id="GO:0003729">
    <property type="term" value="F:mRNA binding"/>
    <property type="evidence" value="ECO:0007669"/>
    <property type="project" value="UniProtKB-ARBA"/>
</dbReference>
<dbReference type="FunFam" id="1.25.40.10:FF:000690">
    <property type="entry name" value="Pentatricopeptide repeat-containing protein"/>
    <property type="match status" value="1"/>
</dbReference>
<organism evidence="4 5">
    <name type="scientific">Liquidambar formosana</name>
    <name type="common">Formosan gum</name>
    <dbReference type="NCBI Taxonomy" id="63359"/>
    <lineage>
        <taxon>Eukaryota</taxon>
        <taxon>Viridiplantae</taxon>
        <taxon>Streptophyta</taxon>
        <taxon>Embryophyta</taxon>
        <taxon>Tracheophyta</taxon>
        <taxon>Spermatophyta</taxon>
        <taxon>Magnoliopsida</taxon>
        <taxon>eudicotyledons</taxon>
        <taxon>Gunneridae</taxon>
        <taxon>Pentapetalae</taxon>
        <taxon>Saxifragales</taxon>
        <taxon>Altingiaceae</taxon>
        <taxon>Liquidambar</taxon>
    </lineage>
</organism>
<dbReference type="FunFam" id="1.25.40.10:FF:000348">
    <property type="entry name" value="Pentatricopeptide repeat-containing protein chloroplastic"/>
    <property type="match status" value="1"/>
</dbReference>
<evidence type="ECO:0008006" key="6">
    <source>
        <dbReference type="Google" id="ProtNLM"/>
    </source>
</evidence>
<evidence type="ECO:0000313" key="5">
    <source>
        <dbReference type="Proteomes" id="UP001415857"/>
    </source>
</evidence>
<protein>
    <recommendedName>
        <fullName evidence="6">Chlororespiratory reduction 4</fullName>
    </recommendedName>
</protein>
<sequence>MLLPIRCSNNVCKLLSPPILSFAEMATSISELHQAHAHMLKTGLIHDTFAASRLITSAASASTPHTISHAHSIFTRLSNPNSYIYNTMIRAYANSPTPENALLLFQQMLYDFVVPDKYTFTFVLKGCASFAGLEEGRQVHGHVLKIGTGCDEYNQNTLIHLYAKCGCFEIAHNLLDRMPMRDVISWNAILSAYVEMGLMESARHLFDEMHERNVESWKFMISGYMGVGLVEEARSVFDDMPLKNVVSWNALITGYAHASCFSEVLVLFEDMQNAKVKPDDCTLVNVLSACARVGALSQGKWVHAYIDRNGIKIDGFLATALVDMYSKCGNIEKAQEVFSNSWKKDISTWNSMIAGLSTHGFGERALQIFSDMLADGFKPNEVTFIGVLSACSRAGLLNKGREMFDHMVHVHGIQPTIEHYGCMVDLLGRFGILEEAEELARMMPLKDAPVVWESLLGACRNHGNVELAEYVGEKLLELNPEDSTGYVQLSNMYAHAGRWNDVMEVRKKMKAQRVTKEPGCNMIEVDGIVHEFLAGEGMNSKQT</sequence>
<evidence type="ECO:0000313" key="4">
    <source>
        <dbReference type="EMBL" id="KAK9292326.1"/>
    </source>
</evidence>
<dbReference type="SUPFAM" id="SSF48452">
    <property type="entry name" value="TPR-like"/>
    <property type="match status" value="2"/>
</dbReference>
<dbReference type="Gene3D" id="1.25.40.10">
    <property type="entry name" value="Tetratricopeptide repeat domain"/>
    <property type="match status" value="4"/>
</dbReference>
<dbReference type="GO" id="GO:0009451">
    <property type="term" value="P:RNA modification"/>
    <property type="evidence" value="ECO:0007669"/>
    <property type="project" value="InterPro"/>
</dbReference>
<dbReference type="AlphaFoldDB" id="A0AAP0S7R2"/>
<feature type="repeat" description="PPR" evidence="3">
    <location>
        <begin position="345"/>
        <end position="379"/>
    </location>
</feature>
<evidence type="ECO:0000256" key="3">
    <source>
        <dbReference type="PROSITE-ProRule" id="PRU00708"/>
    </source>
</evidence>
<comment type="similarity">
    <text evidence="1">Belongs to the PPR family. PCMP-H subfamily.</text>
</comment>
<reference evidence="4 5" key="1">
    <citation type="journal article" date="2024" name="Plant J.">
        <title>Genome sequences and population genomics reveal climatic adaptation and genomic divergence between two closely related sweetgum species.</title>
        <authorList>
            <person name="Xu W.Q."/>
            <person name="Ren C.Q."/>
            <person name="Zhang X.Y."/>
            <person name="Comes H.P."/>
            <person name="Liu X.H."/>
            <person name="Li Y.G."/>
            <person name="Kettle C.J."/>
            <person name="Jalonen R."/>
            <person name="Gaisberger H."/>
            <person name="Ma Y.Z."/>
            <person name="Qiu Y.X."/>
        </authorList>
    </citation>
    <scope>NUCLEOTIDE SEQUENCE [LARGE SCALE GENOMIC DNA]</scope>
    <source>
        <strain evidence="4">Hangzhou</strain>
    </source>
</reference>
<name>A0AAP0S7R2_LIQFO</name>
<comment type="caution">
    <text evidence="4">The sequence shown here is derived from an EMBL/GenBank/DDBJ whole genome shotgun (WGS) entry which is preliminary data.</text>
</comment>
<keyword evidence="5" id="KW-1185">Reference proteome</keyword>
<dbReference type="Pfam" id="PF20431">
    <property type="entry name" value="E_motif"/>
    <property type="match status" value="1"/>
</dbReference>
<dbReference type="Proteomes" id="UP001415857">
    <property type="component" value="Unassembled WGS sequence"/>
</dbReference>
<accession>A0AAP0S7R2</accession>
<dbReference type="PANTHER" id="PTHR47926">
    <property type="entry name" value="PENTATRICOPEPTIDE REPEAT-CONTAINING PROTEIN"/>
    <property type="match status" value="1"/>
</dbReference>
<keyword evidence="2" id="KW-0677">Repeat</keyword>
<proteinExistence type="inferred from homology"/>
<evidence type="ECO:0000256" key="2">
    <source>
        <dbReference type="ARBA" id="ARBA00022737"/>
    </source>
</evidence>
<dbReference type="Pfam" id="PF13041">
    <property type="entry name" value="PPR_2"/>
    <property type="match status" value="4"/>
</dbReference>
<evidence type="ECO:0000256" key="1">
    <source>
        <dbReference type="ARBA" id="ARBA00006643"/>
    </source>
</evidence>
<dbReference type="PANTHER" id="PTHR47926:SF436">
    <property type="entry name" value="PENTATRICOPEPTIDE REPEAT-CONTAINING PROTEIN ELI1, CHLOROPLASTIC-LIKE ISOFORM X2"/>
    <property type="match status" value="1"/>
</dbReference>
<feature type="repeat" description="PPR" evidence="3">
    <location>
        <begin position="380"/>
        <end position="415"/>
    </location>
</feature>
<feature type="repeat" description="PPR" evidence="3">
    <location>
        <begin position="81"/>
        <end position="115"/>
    </location>
</feature>
<feature type="repeat" description="PPR" evidence="3">
    <location>
        <begin position="182"/>
        <end position="216"/>
    </location>
</feature>
<dbReference type="EMBL" id="JBBPBK010000001">
    <property type="protein sequence ID" value="KAK9292326.1"/>
    <property type="molecule type" value="Genomic_DNA"/>
</dbReference>
<gene>
    <name evidence="4" type="ORF">L1049_020292</name>
</gene>
<dbReference type="InterPro" id="IPR046960">
    <property type="entry name" value="PPR_At4g14850-like_plant"/>
</dbReference>
<dbReference type="InterPro" id="IPR002885">
    <property type="entry name" value="PPR_rpt"/>
</dbReference>
<dbReference type="InterPro" id="IPR011990">
    <property type="entry name" value="TPR-like_helical_dom_sf"/>
</dbReference>
<dbReference type="InterPro" id="IPR046848">
    <property type="entry name" value="E_motif"/>
</dbReference>
<feature type="repeat" description="PPR" evidence="3">
    <location>
        <begin position="244"/>
        <end position="278"/>
    </location>
</feature>
<dbReference type="PROSITE" id="PS51375">
    <property type="entry name" value="PPR"/>
    <property type="match status" value="5"/>
</dbReference>
<dbReference type="FunFam" id="1.25.40.10:FF:000470">
    <property type="entry name" value="Pentatricopeptide repeat-containing protein At5g66520"/>
    <property type="match status" value="1"/>
</dbReference>